<evidence type="ECO:0000256" key="2">
    <source>
        <dbReference type="ARBA" id="ARBA00022475"/>
    </source>
</evidence>
<evidence type="ECO:0000313" key="11">
    <source>
        <dbReference type="EMBL" id="EFE94399.1"/>
    </source>
</evidence>
<evidence type="ECO:0000259" key="10">
    <source>
        <dbReference type="PROSITE" id="PS50893"/>
    </source>
</evidence>
<dbReference type="PROSITE" id="PS00211">
    <property type="entry name" value="ABC_TRANSPORTER_1"/>
    <property type="match status" value="1"/>
</dbReference>
<accession>D4E723</accession>
<evidence type="ECO:0000256" key="1">
    <source>
        <dbReference type="ARBA" id="ARBA00022448"/>
    </source>
</evidence>
<dbReference type="PANTHER" id="PTHR42794">
    <property type="entry name" value="HEMIN IMPORT ATP-BINDING PROTEIN HMUV"/>
    <property type="match status" value="1"/>
</dbReference>
<dbReference type="HOGENOM" id="CLU_000604_1_11_6"/>
<dbReference type="SUPFAM" id="SSF52540">
    <property type="entry name" value="P-loop containing nucleoside triphosphate hydrolases"/>
    <property type="match status" value="1"/>
</dbReference>
<dbReference type="Proteomes" id="UP000005723">
    <property type="component" value="Unassembled WGS sequence"/>
</dbReference>
<feature type="domain" description="ABC transporter" evidence="10">
    <location>
        <begin position="1"/>
        <end position="238"/>
    </location>
</feature>
<evidence type="ECO:0000256" key="7">
    <source>
        <dbReference type="ARBA" id="ARBA00023136"/>
    </source>
</evidence>
<keyword evidence="11" id="KW-0378">Hydrolase</keyword>
<keyword evidence="5 9" id="KW-0067">ATP-binding</keyword>
<protein>
    <recommendedName>
        <fullName evidence="9">Vitamin B12 import ATP-binding protein BtuD</fullName>
        <ecNumber evidence="9">7.6.2.8</ecNumber>
    </recommendedName>
    <alternativeName>
        <fullName evidence="9">Vitamin B12-transporting ATPase</fullName>
    </alternativeName>
</protein>
<keyword evidence="3" id="KW-0997">Cell inner membrane</keyword>
<keyword evidence="4 9" id="KW-0547">Nucleotide-binding</keyword>
<comment type="subunit">
    <text evidence="9">The complex is composed of two ATP-binding proteins (BtuD), two transmembrane proteins (BtuC) and a solute-binding protein (BtuF).</text>
</comment>
<dbReference type="STRING" id="667129.HMPREF0758_3973"/>
<comment type="function">
    <text evidence="9">Part of the ABC transporter complex BtuCDF involved in vitamin B12 import. Responsible for energy coupling to the transport system.</text>
</comment>
<comment type="catalytic activity">
    <reaction evidence="9">
        <text>an R-cob(III)alamin(out) + ATP + H2O = an R-cob(III)alamin(in) + ADP + phosphate + H(+)</text>
        <dbReference type="Rhea" id="RHEA:17873"/>
        <dbReference type="ChEBI" id="CHEBI:15377"/>
        <dbReference type="ChEBI" id="CHEBI:15378"/>
        <dbReference type="ChEBI" id="CHEBI:30616"/>
        <dbReference type="ChEBI" id="CHEBI:43474"/>
        <dbReference type="ChEBI" id="CHEBI:140785"/>
        <dbReference type="ChEBI" id="CHEBI:456216"/>
        <dbReference type="EC" id="7.6.2.8"/>
    </reaction>
</comment>
<keyword evidence="1 9" id="KW-0813">Transport</keyword>
<dbReference type="InterPro" id="IPR027417">
    <property type="entry name" value="P-loop_NTPase"/>
</dbReference>
<dbReference type="GO" id="GO:0016887">
    <property type="term" value="F:ATP hydrolysis activity"/>
    <property type="evidence" value="ECO:0007669"/>
    <property type="project" value="InterPro"/>
</dbReference>
<dbReference type="InterPro" id="IPR003593">
    <property type="entry name" value="AAA+_ATPase"/>
</dbReference>
<dbReference type="InterPro" id="IPR023693">
    <property type="entry name" value="ABC_transptr_BtuD"/>
</dbReference>
<organism evidence="11 12">
    <name type="scientific">Serratia odorifera DSM 4582</name>
    <dbReference type="NCBI Taxonomy" id="667129"/>
    <lineage>
        <taxon>Bacteria</taxon>
        <taxon>Pseudomonadati</taxon>
        <taxon>Pseudomonadota</taxon>
        <taxon>Gammaproteobacteria</taxon>
        <taxon>Enterobacterales</taxon>
        <taxon>Yersiniaceae</taxon>
        <taxon>Serratia</taxon>
    </lineage>
</organism>
<dbReference type="GO" id="GO:0015420">
    <property type="term" value="F:ABC-type vitamin B12 transporter activity"/>
    <property type="evidence" value="ECO:0007669"/>
    <property type="project" value="UniProtKB-UniRule"/>
</dbReference>
<dbReference type="Pfam" id="PF00005">
    <property type="entry name" value="ABC_tran"/>
    <property type="match status" value="1"/>
</dbReference>
<evidence type="ECO:0000256" key="9">
    <source>
        <dbReference type="HAMAP-Rule" id="MF_01005"/>
    </source>
</evidence>
<comment type="similarity">
    <text evidence="9">Belongs to the ABC transporter superfamily. Vitamin B12 importer (TC 3.A.1.13.1) family.</text>
</comment>
<dbReference type="PANTHER" id="PTHR42794:SF1">
    <property type="entry name" value="HEMIN IMPORT ATP-BINDING PROTEIN HMUV"/>
    <property type="match status" value="1"/>
</dbReference>
<dbReference type="EC" id="7.6.2.8" evidence="9"/>
<dbReference type="GO" id="GO:0005524">
    <property type="term" value="F:ATP binding"/>
    <property type="evidence" value="ECO:0007669"/>
    <property type="project" value="UniProtKB-KW"/>
</dbReference>
<dbReference type="EMBL" id="ADBY01000054">
    <property type="protein sequence ID" value="EFE94399.1"/>
    <property type="molecule type" value="Genomic_DNA"/>
</dbReference>
<evidence type="ECO:0000256" key="8">
    <source>
        <dbReference type="ARBA" id="ARBA00037066"/>
    </source>
</evidence>
<name>D4E723_SEROD</name>
<comment type="function">
    <text evidence="8">Part of the ABC transporter complex HmuTUV involved in hemin import. Responsible for energy coupling to the transport system.</text>
</comment>
<keyword evidence="12" id="KW-1185">Reference proteome</keyword>
<dbReference type="NCBIfam" id="NF002981">
    <property type="entry name" value="PRK03695.1"/>
    <property type="match status" value="1"/>
</dbReference>
<dbReference type="Gene3D" id="3.40.50.300">
    <property type="entry name" value="P-loop containing nucleotide triphosphate hydrolases"/>
    <property type="match status" value="1"/>
</dbReference>
<keyword evidence="2 9" id="KW-1003">Cell membrane</keyword>
<evidence type="ECO:0000256" key="5">
    <source>
        <dbReference type="ARBA" id="ARBA00022840"/>
    </source>
</evidence>
<comment type="subcellular location">
    <subcellularLocation>
        <location evidence="9">Cell membrane</location>
        <topology evidence="9">Peripheral membrane protein</topology>
    </subcellularLocation>
</comment>
<dbReference type="GO" id="GO:0005886">
    <property type="term" value="C:plasma membrane"/>
    <property type="evidence" value="ECO:0007669"/>
    <property type="project" value="UniProtKB-SubCell"/>
</dbReference>
<evidence type="ECO:0000256" key="3">
    <source>
        <dbReference type="ARBA" id="ARBA00022519"/>
    </source>
</evidence>
<sequence>MEDGMLQLDQVGVTGRLAPFSAHIDAGLQVHLIGPNGAGKSTLLARLAGMLPGEGEIKLAGRALAAYPGEQLAQRRAYLSQQQPPVALMPVFQYLALHQPAGVDERPLESTIYYLCQRLKLTDKLSRMLTQLSGGEWQRVRLASVLLQVWPTINPHGRLLLLDEPTNSLDVAQKVALDRLLREFCQTGRCALVCAHDLNHTLQQADRVWLLHAGQVVAQGATRDVMQPDNLSKIYDVDFHLHAVGDQRWIMTRTA</sequence>
<gene>
    <name evidence="9 11" type="primary">btuD</name>
    <name evidence="11" type="ORF">HMPREF0758_3973</name>
</gene>
<feature type="binding site" evidence="9">
    <location>
        <begin position="34"/>
        <end position="41"/>
    </location>
    <ligand>
        <name>ATP</name>
        <dbReference type="ChEBI" id="CHEBI:30616"/>
    </ligand>
</feature>
<dbReference type="SMART" id="SM00382">
    <property type="entry name" value="AAA"/>
    <property type="match status" value="1"/>
</dbReference>
<comment type="caution">
    <text evidence="11">The sequence shown here is derived from an EMBL/GenBank/DDBJ whole genome shotgun (WGS) entry which is preliminary data.</text>
</comment>
<evidence type="ECO:0000256" key="4">
    <source>
        <dbReference type="ARBA" id="ARBA00022741"/>
    </source>
</evidence>
<dbReference type="InterPro" id="IPR003439">
    <property type="entry name" value="ABC_transporter-like_ATP-bd"/>
</dbReference>
<keyword evidence="7 9" id="KW-0472">Membrane</keyword>
<keyword evidence="6 9" id="KW-1278">Translocase</keyword>
<dbReference type="InterPro" id="IPR017871">
    <property type="entry name" value="ABC_transporter-like_CS"/>
</dbReference>
<evidence type="ECO:0000256" key="6">
    <source>
        <dbReference type="ARBA" id="ARBA00022967"/>
    </source>
</evidence>
<dbReference type="FunFam" id="3.40.50.300:FF:000462">
    <property type="entry name" value="Vitamin B12 import ATP-binding protein BtuD"/>
    <property type="match status" value="1"/>
</dbReference>
<dbReference type="HAMAP" id="MF_01005">
    <property type="entry name" value="BtuD"/>
    <property type="match status" value="1"/>
</dbReference>
<evidence type="ECO:0000313" key="12">
    <source>
        <dbReference type="Proteomes" id="UP000005723"/>
    </source>
</evidence>
<dbReference type="AlphaFoldDB" id="D4E723"/>
<proteinExistence type="inferred from homology"/>
<reference evidence="11 12" key="1">
    <citation type="submission" date="2010-01" db="EMBL/GenBank/DDBJ databases">
        <authorList>
            <person name="Muzny D."/>
            <person name="Qin X."/>
            <person name="Deng J."/>
            <person name="Jiang H."/>
            <person name="Liu Y."/>
            <person name="Qu J."/>
            <person name="Song X.-Z."/>
            <person name="Zhang L."/>
            <person name="Thornton R."/>
            <person name="Coyle M."/>
            <person name="Francisco L."/>
            <person name="Jackson L."/>
            <person name="Javaid M."/>
            <person name="Korchina V."/>
            <person name="Kovar C."/>
            <person name="Mata R."/>
            <person name="Mathew T."/>
            <person name="Ngo R."/>
            <person name="Nguyen L."/>
            <person name="Nguyen N."/>
            <person name="Okwuonu G."/>
            <person name="Ongeri F."/>
            <person name="Pham C."/>
            <person name="Simmons D."/>
            <person name="Wilczek-Boney K."/>
            <person name="Hale W."/>
            <person name="Jakkamsetti A."/>
            <person name="Pham P."/>
            <person name="Ruth R."/>
            <person name="San Lucas F."/>
            <person name="Warren J."/>
            <person name="Zhang J."/>
            <person name="Zhao Z."/>
            <person name="Zhou C."/>
            <person name="Zhu D."/>
            <person name="Lee S."/>
            <person name="Bess C."/>
            <person name="Blankenburg K."/>
            <person name="Forbes L."/>
            <person name="Fu Q."/>
            <person name="Gubbala S."/>
            <person name="Hirani K."/>
            <person name="Jayaseelan J.C."/>
            <person name="Lara F."/>
            <person name="Munidasa M."/>
            <person name="Palculict T."/>
            <person name="Patil S."/>
            <person name="Pu L.-L."/>
            <person name="Saada N."/>
            <person name="Tang L."/>
            <person name="Weissenberger G."/>
            <person name="Zhu Y."/>
            <person name="Hemphill L."/>
            <person name="Shang Y."/>
            <person name="Youmans B."/>
            <person name="Ayvaz T."/>
            <person name="Ross M."/>
            <person name="Santibanez J."/>
            <person name="Aqrawi P."/>
            <person name="Gross S."/>
            <person name="Joshi V."/>
            <person name="Fowler G."/>
            <person name="Nazareth L."/>
            <person name="Reid J."/>
            <person name="Worley K."/>
            <person name="Petrosino J."/>
            <person name="Highlander S."/>
            <person name="Gibbs R."/>
        </authorList>
    </citation>
    <scope>NUCLEOTIDE SEQUENCE [LARGE SCALE GENOMIC DNA]</scope>
    <source>
        <strain evidence="11 12">DSM 4582</strain>
    </source>
</reference>
<dbReference type="CDD" id="cd03214">
    <property type="entry name" value="ABC_Iron-Siderophores_B12_Hemin"/>
    <property type="match status" value="1"/>
</dbReference>
<dbReference type="PROSITE" id="PS50893">
    <property type="entry name" value="ABC_TRANSPORTER_2"/>
    <property type="match status" value="1"/>
</dbReference>